<dbReference type="SMART" id="SM00226">
    <property type="entry name" value="LMWPc"/>
    <property type="match status" value="1"/>
</dbReference>
<evidence type="ECO:0000313" key="2">
    <source>
        <dbReference type="EMBL" id="UOO88407.1"/>
    </source>
</evidence>
<dbReference type="PIRSF" id="PIRSF029416">
    <property type="entry name" value="UCP029416_PTP"/>
    <property type="match status" value="1"/>
</dbReference>
<proteinExistence type="predicted"/>
<evidence type="ECO:0000259" key="1">
    <source>
        <dbReference type="SMART" id="SM00226"/>
    </source>
</evidence>
<dbReference type="SUPFAM" id="SSF52788">
    <property type="entry name" value="Phosphotyrosine protein phosphatases I"/>
    <property type="match status" value="1"/>
</dbReference>
<gene>
    <name evidence="2" type="ORF">LVJ82_13115</name>
</gene>
<protein>
    <submittedName>
        <fullName evidence="2">Protein tyrosine phosphatase</fullName>
    </submittedName>
</protein>
<name>A0ABY4E4P6_9NEIS</name>
<dbReference type="RefSeq" id="WP_058357912.1">
    <property type="nucleotide sequence ID" value="NZ_CABKVG010000010.1"/>
</dbReference>
<dbReference type="Proteomes" id="UP000832011">
    <property type="component" value="Chromosome"/>
</dbReference>
<reference evidence="2 3" key="1">
    <citation type="journal article" date="2022" name="Res Sq">
        <title>Evolution of multicellular longitudinally dividing oral cavity symbionts (Neisseriaceae).</title>
        <authorList>
            <person name="Nyongesa S."/>
            <person name="Weber P."/>
            <person name="Bernet E."/>
            <person name="Pullido F."/>
            <person name="Nieckarz M."/>
            <person name="Delaby M."/>
            <person name="Nieves C."/>
            <person name="Viehboeck T."/>
            <person name="Krause N."/>
            <person name="Rivera-Millot A."/>
            <person name="Nakamura A."/>
            <person name="Vischer N."/>
            <person name="VanNieuwenhze M."/>
            <person name="Brun Y."/>
            <person name="Cava F."/>
            <person name="Bulgheresi S."/>
            <person name="Veyrier F."/>
        </authorList>
    </citation>
    <scope>NUCLEOTIDE SEQUENCE [LARGE SCALE GENOMIC DNA]</scope>
    <source>
        <strain evidence="2 3">SN4</strain>
    </source>
</reference>
<dbReference type="InterPro" id="IPR036196">
    <property type="entry name" value="Ptyr_pPase_sf"/>
</dbReference>
<accession>A0ABY4E4P6</accession>
<dbReference type="Pfam" id="PF01451">
    <property type="entry name" value="LMWPc"/>
    <property type="match status" value="1"/>
</dbReference>
<dbReference type="Gene3D" id="3.40.50.2300">
    <property type="match status" value="1"/>
</dbReference>
<keyword evidence="3" id="KW-1185">Reference proteome</keyword>
<organism evidence="2 3">
    <name type="scientific">Vitreoscilla massiliensis</name>
    <dbReference type="NCBI Taxonomy" id="1689272"/>
    <lineage>
        <taxon>Bacteria</taxon>
        <taxon>Pseudomonadati</taxon>
        <taxon>Pseudomonadota</taxon>
        <taxon>Betaproteobacteria</taxon>
        <taxon>Neisseriales</taxon>
        <taxon>Neisseriaceae</taxon>
        <taxon>Vitreoscilla</taxon>
    </lineage>
</organism>
<feature type="domain" description="Phosphotyrosine protein phosphatase I" evidence="1">
    <location>
        <begin position="1"/>
        <end position="98"/>
    </location>
</feature>
<sequence>MNVLFVCSKNQWRSPTAEKIFADYAGVRTRSAGTSSSARHRLNRRDLDWAEMVMVMEERHKTIIKQQFSDLGHKKIIVLDIADDYAFMDEELIALLQASVTPYLP</sequence>
<dbReference type="InterPro" id="IPR016919">
    <property type="entry name" value="UCP029416_PTP"/>
</dbReference>
<dbReference type="InterPro" id="IPR023485">
    <property type="entry name" value="Ptyr_pPase"/>
</dbReference>
<dbReference type="EMBL" id="CP091511">
    <property type="protein sequence ID" value="UOO88407.1"/>
    <property type="molecule type" value="Genomic_DNA"/>
</dbReference>
<evidence type="ECO:0000313" key="3">
    <source>
        <dbReference type="Proteomes" id="UP000832011"/>
    </source>
</evidence>